<reference evidence="2" key="2">
    <citation type="submission" date="2025-09" db="UniProtKB">
        <authorList>
            <consortium name="Ensembl"/>
        </authorList>
    </citation>
    <scope>IDENTIFICATION</scope>
</reference>
<evidence type="ECO:0000259" key="1">
    <source>
        <dbReference type="Pfam" id="PF21180"/>
    </source>
</evidence>
<dbReference type="GO" id="GO:0042138">
    <property type="term" value="P:meiotic DNA double-strand break formation"/>
    <property type="evidence" value="ECO:0007669"/>
    <property type="project" value="TreeGrafter"/>
</dbReference>
<dbReference type="GO" id="GO:0000228">
    <property type="term" value="C:nuclear chromosome"/>
    <property type="evidence" value="ECO:0007669"/>
    <property type="project" value="TreeGrafter"/>
</dbReference>
<dbReference type="Pfam" id="PF21180">
    <property type="entry name" value="TOP6A-Spo11_Toprim"/>
    <property type="match status" value="1"/>
</dbReference>
<evidence type="ECO:0000313" key="2">
    <source>
        <dbReference type="Ensembl" id="ENSSTUP00000055041.1"/>
    </source>
</evidence>
<dbReference type="PANTHER" id="PTHR10848">
    <property type="entry name" value="MEIOTIC RECOMBINATION PROTEIN SPO11"/>
    <property type="match status" value="1"/>
</dbReference>
<dbReference type="SUPFAM" id="SSF56726">
    <property type="entry name" value="DNA topoisomerase IV, alpha subunit"/>
    <property type="match status" value="1"/>
</dbReference>
<dbReference type="AlphaFoldDB" id="A0A674A9T1"/>
<keyword evidence="3" id="KW-1185">Reference proteome</keyword>
<dbReference type="GO" id="GO:0003918">
    <property type="term" value="F:DNA topoisomerase type II (double strand cut, ATP-hydrolyzing) activity"/>
    <property type="evidence" value="ECO:0007669"/>
    <property type="project" value="InterPro"/>
</dbReference>
<reference evidence="2" key="1">
    <citation type="submission" date="2025-08" db="UniProtKB">
        <authorList>
            <consortium name="Ensembl"/>
        </authorList>
    </citation>
    <scope>IDENTIFICATION</scope>
</reference>
<accession>A0A674A9T1</accession>
<proteinExistence type="predicted"/>
<dbReference type="Ensembl" id="ENSSTUT00000057576.1">
    <property type="protein sequence ID" value="ENSSTUP00000055041.1"/>
    <property type="gene ID" value="ENSSTUG00000023360.1"/>
</dbReference>
<sequence length="244" mass="27907">MSKHFAEVDKLIFSILILSQELLISIEKVILEIMISLSNDEAPVLFLPNQSKWVNVRNFCHHGSERLFLICPPSSTIYKLVQSNTFFHRDIYYNDTPFFWITKNSGGFISGDMCYLEEDSTRVDCQSISTVLWSSPYIVSPAKIVLIVEKDASFQTLLDDDFCTKLSPCISITVCPTSLWDTLHIPIFALVDADPYSNTARPITHRQRGSVYYVSGYFLRFSCSNRIIIFILVLSFRRQSSKAT</sequence>
<dbReference type="GO" id="GO:0003677">
    <property type="term" value="F:DNA binding"/>
    <property type="evidence" value="ECO:0007669"/>
    <property type="project" value="InterPro"/>
</dbReference>
<protein>
    <recommendedName>
        <fullName evidence="1">Topoisomerase 6 subunit A/Spo11 TOPRIM domain-containing protein</fullName>
    </recommendedName>
</protein>
<dbReference type="GO" id="GO:0007131">
    <property type="term" value="P:reciprocal meiotic recombination"/>
    <property type="evidence" value="ECO:0007669"/>
    <property type="project" value="TreeGrafter"/>
</dbReference>
<dbReference type="Gene3D" id="3.40.1360.10">
    <property type="match status" value="1"/>
</dbReference>
<dbReference type="PANTHER" id="PTHR10848:SF0">
    <property type="entry name" value="MEIOTIC RECOMBINATION PROTEIN SPO11"/>
    <property type="match status" value="1"/>
</dbReference>
<dbReference type="InterPro" id="IPR036078">
    <property type="entry name" value="Spo11/TopoVI_A_sf"/>
</dbReference>
<dbReference type="InterPro" id="IPR034136">
    <property type="entry name" value="TOPRIM_Topo6A/Spo11"/>
</dbReference>
<evidence type="ECO:0000313" key="3">
    <source>
        <dbReference type="Proteomes" id="UP000472277"/>
    </source>
</evidence>
<dbReference type="InterPro" id="IPR002815">
    <property type="entry name" value="Spo11/TopoVI_A"/>
</dbReference>
<feature type="domain" description="Topoisomerase 6 subunit A/Spo11 TOPRIM" evidence="1">
    <location>
        <begin position="145"/>
        <end position="197"/>
    </location>
</feature>
<name>A0A674A9T1_SALTR</name>
<organism evidence="2 3">
    <name type="scientific">Salmo trutta</name>
    <name type="common">Brown trout</name>
    <dbReference type="NCBI Taxonomy" id="8032"/>
    <lineage>
        <taxon>Eukaryota</taxon>
        <taxon>Metazoa</taxon>
        <taxon>Chordata</taxon>
        <taxon>Craniata</taxon>
        <taxon>Vertebrata</taxon>
        <taxon>Euteleostomi</taxon>
        <taxon>Actinopterygii</taxon>
        <taxon>Neopterygii</taxon>
        <taxon>Teleostei</taxon>
        <taxon>Protacanthopterygii</taxon>
        <taxon>Salmoniformes</taxon>
        <taxon>Salmonidae</taxon>
        <taxon>Salmoninae</taxon>
        <taxon>Salmo</taxon>
    </lineage>
</organism>
<dbReference type="GO" id="GO:0000706">
    <property type="term" value="P:meiotic DNA double-strand break processing"/>
    <property type="evidence" value="ECO:0007669"/>
    <property type="project" value="TreeGrafter"/>
</dbReference>
<dbReference type="GeneTree" id="ENSGT00990000211061"/>
<dbReference type="Proteomes" id="UP000472277">
    <property type="component" value="Chromosome 28"/>
</dbReference>